<gene>
    <name evidence="1" type="ORF">Snoj_15490</name>
</gene>
<evidence type="ECO:0000313" key="2">
    <source>
        <dbReference type="Proteomes" id="UP000613974"/>
    </source>
</evidence>
<sequence length="449" mass="47126">MAGPFQNIELDGGQMAALYLLRYDEEGRLRSPQAEREVKDQLAAVTDVYLFAHGWNNVFAQALDRYHGFATGYIAQGTQFGIPRPAGSTPLLVGIIWPSTSFVMPWEGGPVIAGAPDPDGREAAEQEEMLGLVTESLSADDDESFVSAIDGQTSVDPVTARRLAEIVLNSLRTGPDPDDASPPPDPGELLKAWAALRGGNVPGPTPGTTFGTIGSGPSSGAPAAAALSFDPRDLLRIASVWKMKARAGAVGTHGVGPLVEHILRESGVRLHLIGHSFGARVVLSALTASSAERKAHAMLLLQPAVNRWCFAPRIENTGRSGGYRTVPAKLERPLLTTFSAHDEPLTRFFHLAMRGSQLGEPLTAAVGNTHLYGALGGYGPAGLDGDAVVQDAIVPGAASYPLDGSARVIAVNGTVNVTVGGTPVPAIGGHSDISNPVTWWALHDLTRPD</sequence>
<comment type="caution">
    <text evidence="1">The sequence shown here is derived from an EMBL/GenBank/DDBJ whole genome shotgun (WGS) entry which is preliminary data.</text>
</comment>
<protein>
    <recommendedName>
        <fullName evidence="3">Serine-threonine protein kinase</fullName>
    </recommendedName>
</protein>
<dbReference type="GeneID" id="95593972"/>
<name>A0ABQ3SHM5_9ACTN</name>
<evidence type="ECO:0008006" key="3">
    <source>
        <dbReference type="Google" id="ProtNLM"/>
    </source>
</evidence>
<accession>A0ABQ3SHM5</accession>
<organism evidence="1 2">
    <name type="scientific">Streptomyces nojiriensis</name>
    <dbReference type="NCBI Taxonomy" id="66374"/>
    <lineage>
        <taxon>Bacteria</taxon>
        <taxon>Bacillati</taxon>
        <taxon>Actinomycetota</taxon>
        <taxon>Actinomycetes</taxon>
        <taxon>Kitasatosporales</taxon>
        <taxon>Streptomycetaceae</taxon>
        <taxon>Streptomyces</taxon>
    </lineage>
</organism>
<dbReference type="Proteomes" id="UP000613974">
    <property type="component" value="Unassembled WGS sequence"/>
</dbReference>
<dbReference type="RefSeq" id="WP_189741659.1">
    <property type="nucleotide sequence ID" value="NZ_BMRL01000010.1"/>
</dbReference>
<dbReference type="Gene3D" id="3.40.50.1820">
    <property type="entry name" value="alpha/beta hydrolase"/>
    <property type="match status" value="1"/>
</dbReference>
<dbReference type="InterPro" id="IPR029058">
    <property type="entry name" value="AB_hydrolase_fold"/>
</dbReference>
<evidence type="ECO:0000313" key="1">
    <source>
        <dbReference type="EMBL" id="GHI67631.1"/>
    </source>
</evidence>
<keyword evidence="2" id="KW-1185">Reference proteome</keyword>
<dbReference type="SUPFAM" id="SSF53474">
    <property type="entry name" value="alpha/beta-Hydrolases"/>
    <property type="match status" value="1"/>
</dbReference>
<reference evidence="2" key="1">
    <citation type="submission" date="2023-07" db="EMBL/GenBank/DDBJ databases">
        <title>Whole genome shotgun sequence of Streptomyces nojiriensis NBRC 13794.</title>
        <authorList>
            <person name="Komaki H."/>
            <person name="Tamura T."/>
        </authorList>
    </citation>
    <scope>NUCLEOTIDE SEQUENCE [LARGE SCALE GENOMIC DNA]</scope>
    <source>
        <strain evidence="2">NBRC 13794</strain>
    </source>
</reference>
<dbReference type="EMBL" id="BNEC01000003">
    <property type="protein sequence ID" value="GHI67631.1"/>
    <property type="molecule type" value="Genomic_DNA"/>
</dbReference>
<proteinExistence type="predicted"/>